<dbReference type="EMBL" id="CP000267">
    <property type="protein sequence ID" value="ABD71097.1"/>
    <property type="molecule type" value="Genomic_DNA"/>
</dbReference>
<dbReference type="RefSeq" id="WP_011465660.1">
    <property type="nucleotide sequence ID" value="NC_007908.1"/>
</dbReference>
<dbReference type="PANTHER" id="PTHR42830:SF2">
    <property type="entry name" value="OSMC_OHR FAMILY PROTEIN"/>
    <property type="match status" value="1"/>
</dbReference>
<dbReference type="STRING" id="338969.Rfer_3388"/>
<dbReference type="Gene3D" id="3.30.300.20">
    <property type="match status" value="1"/>
</dbReference>
<proteinExistence type="predicted"/>
<dbReference type="InterPro" id="IPR052707">
    <property type="entry name" value="OsmC_Ohr_Peroxiredoxin"/>
</dbReference>
<name>Q21T06_ALBFT</name>
<dbReference type="KEGG" id="rfr:Rfer_3388"/>
<dbReference type="AlphaFoldDB" id="Q21T06"/>
<evidence type="ECO:0000313" key="2">
    <source>
        <dbReference type="Proteomes" id="UP000008332"/>
    </source>
</evidence>
<gene>
    <name evidence="1" type="ordered locus">Rfer_3388</name>
</gene>
<dbReference type="InterPro" id="IPR015946">
    <property type="entry name" value="KH_dom-like_a/b"/>
</dbReference>
<dbReference type="InterPro" id="IPR036102">
    <property type="entry name" value="OsmC/Ohrsf"/>
</dbReference>
<dbReference type="Proteomes" id="UP000008332">
    <property type="component" value="Chromosome"/>
</dbReference>
<protein>
    <submittedName>
        <fullName evidence="1">OsmC-like protein</fullName>
    </submittedName>
</protein>
<evidence type="ECO:0000313" key="1">
    <source>
        <dbReference type="EMBL" id="ABD71097.1"/>
    </source>
</evidence>
<accession>Q21T06</accession>
<organism evidence="1 2">
    <name type="scientific">Albidiferax ferrireducens (strain ATCC BAA-621 / DSM 15236 / T118)</name>
    <name type="common">Rhodoferax ferrireducens</name>
    <dbReference type="NCBI Taxonomy" id="338969"/>
    <lineage>
        <taxon>Bacteria</taxon>
        <taxon>Pseudomonadati</taxon>
        <taxon>Pseudomonadota</taxon>
        <taxon>Betaproteobacteria</taxon>
        <taxon>Burkholderiales</taxon>
        <taxon>Comamonadaceae</taxon>
        <taxon>Rhodoferax</taxon>
    </lineage>
</organism>
<sequence>MAQHTSTVIWQRDNAAFVDHRYSRRHAWHFDGGAVVPASSSPHVVPLPFSDPAGVDPEEAFVASLSSCHMLWFLDIAARAGWVVDSYRDEAVGLMARNAQGQLAMTCVTLRPAVQFAQGRSPTREELQDLHHRAHASCYIANSVKTDVRCEPIFETPTRALP</sequence>
<reference evidence="2" key="1">
    <citation type="submission" date="2006-02" db="EMBL/GenBank/DDBJ databases">
        <title>Complete sequence of chromosome of Rhodoferax ferrireducens DSM 15236.</title>
        <authorList>
            <person name="Copeland A."/>
            <person name="Lucas S."/>
            <person name="Lapidus A."/>
            <person name="Barry K."/>
            <person name="Detter J.C."/>
            <person name="Glavina del Rio T."/>
            <person name="Hammon N."/>
            <person name="Israni S."/>
            <person name="Pitluck S."/>
            <person name="Brettin T."/>
            <person name="Bruce D."/>
            <person name="Han C."/>
            <person name="Tapia R."/>
            <person name="Gilna P."/>
            <person name="Kiss H."/>
            <person name="Schmutz J."/>
            <person name="Larimer F."/>
            <person name="Land M."/>
            <person name="Kyrpides N."/>
            <person name="Ivanova N."/>
            <person name="Richardson P."/>
        </authorList>
    </citation>
    <scope>NUCLEOTIDE SEQUENCE [LARGE SCALE GENOMIC DNA]</scope>
    <source>
        <strain evidence="2">ATCC BAA-621 / DSM 15236 / T118</strain>
    </source>
</reference>
<dbReference type="eggNOG" id="COG1764">
    <property type="taxonomic scope" value="Bacteria"/>
</dbReference>
<dbReference type="OrthoDB" id="9795405at2"/>
<dbReference type="InterPro" id="IPR003718">
    <property type="entry name" value="OsmC/Ohr_fam"/>
</dbReference>
<dbReference type="PANTHER" id="PTHR42830">
    <property type="entry name" value="OSMOTICALLY INDUCIBLE FAMILY PROTEIN"/>
    <property type="match status" value="1"/>
</dbReference>
<keyword evidence="2" id="KW-1185">Reference proteome</keyword>
<dbReference type="SUPFAM" id="SSF82784">
    <property type="entry name" value="OsmC-like"/>
    <property type="match status" value="1"/>
</dbReference>
<dbReference type="HOGENOM" id="CLU_105860_0_0_4"/>
<dbReference type="Pfam" id="PF02566">
    <property type="entry name" value="OsmC"/>
    <property type="match status" value="1"/>
</dbReference>